<evidence type="ECO:0000313" key="3">
    <source>
        <dbReference type="Proteomes" id="UP001328107"/>
    </source>
</evidence>
<feature type="transmembrane region" description="Helical" evidence="1">
    <location>
        <begin position="23"/>
        <end position="45"/>
    </location>
</feature>
<dbReference type="Proteomes" id="UP001328107">
    <property type="component" value="Unassembled WGS sequence"/>
</dbReference>
<keyword evidence="1" id="KW-1133">Transmembrane helix</keyword>
<sequence length="260" mass="30362">PNSIEAMTDQLSSNFLRRSLPPYYKYAVFLLCGFDLFFSCLVLAISEAYYKAARDVFPIAFGMFQDTMAKGKENFTWNESMMDALELYKYKLMVVWVCCAVCVFFSMIFIIPQFFDFNDSRGNPSHLCLVRQRLGWILFAIQLVVDLFLGAAIVWAWIGCRDTVTMFHSLLNETEVEEEYMTRMETTLTCWTDDDKEVKPHQICWNMLNRSVIRGWWMDAILIAFFVGHLIVLLLTSLVNRQLIKPDEDDVYAKKDLLEE</sequence>
<keyword evidence="1" id="KW-0472">Membrane</keyword>
<dbReference type="AlphaFoldDB" id="A0AAN4Z894"/>
<evidence type="ECO:0000256" key="1">
    <source>
        <dbReference type="SAM" id="Phobius"/>
    </source>
</evidence>
<protein>
    <recommendedName>
        <fullName evidence="4">Transmembrane protein</fullName>
    </recommendedName>
</protein>
<name>A0AAN4Z894_9BILA</name>
<organism evidence="2 3">
    <name type="scientific">Pristionchus mayeri</name>
    <dbReference type="NCBI Taxonomy" id="1317129"/>
    <lineage>
        <taxon>Eukaryota</taxon>
        <taxon>Metazoa</taxon>
        <taxon>Ecdysozoa</taxon>
        <taxon>Nematoda</taxon>
        <taxon>Chromadorea</taxon>
        <taxon>Rhabditida</taxon>
        <taxon>Rhabditina</taxon>
        <taxon>Diplogasteromorpha</taxon>
        <taxon>Diplogasteroidea</taxon>
        <taxon>Neodiplogasteridae</taxon>
        <taxon>Pristionchus</taxon>
    </lineage>
</organism>
<evidence type="ECO:0008006" key="4">
    <source>
        <dbReference type="Google" id="ProtNLM"/>
    </source>
</evidence>
<gene>
    <name evidence="2" type="ORF">PMAYCL1PPCAC_03205</name>
</gene>
<reference evidence="3" key="1">
    <citation type="submission" date="2022-10" db="EMBL/GenBank/DDBJ databases">
        <title>Genome assembly of Pristionchus species.</title>
        <authorList>
            <person name="Yoshida K."/>
            <person name="Sommer R.J."/>
        </authorList>
    </citation>
    <scope>NUCLEOTIDE SEQUENCE [LARGE SCALE GENOMIC DNA]</scope>
    <source>
        <strain evidence="3">RS5460</strain>
    </source>
</reference>
<feature type="transmembrane region" description="Helical" evidence="1">
    <location>
        <begin position="216"/>
        <end position="239"/>
    </location>
</feature>
<keyword evidence="3" id="KW-1185">Reference proteome</keyword>
<accession>A0AAN4Z894</accession>
<feature type="non-terminal residue" evidence="2">
    <location>
        <position position="1"/>
    </location>
</feature>
<feature type="transmembrane region" description="Helical" evidence="1">
    <location>
        <begin position="135"/>
        <end position="158"/>
    </location>
</feature>
<dbReference type="EMBL" id="BTRK01000001">
    <property type="protein sequence ID" value="GMR33010.1"/>
    <property type="molecule type" value="Genomic_DNA"/>
</dbReference>
<comment type="caution">
    <text evidence="2">The sequence shown here is derived from an EMBL/GenBank/DDBJ whole genome shotgun (WGS) entry which is preliminary data.</text>
</comment>
<proteinExistence type="predicted"/>
<keyword evidence="1" id="KW-0812">Transmembrane</keyword>
<feature type="transmembrane region" description="Helical" evidence="1">
    <location>
        <begin position="92"/>
        <end position="115"/>
    </location>
</feature>
<evidence type="ECO:0000313" key="2">
    <source>
        <dbReference type="EMBL" id="GMR33010.1"/>
    </source>
</evidence>